<dbReference type="EMBL" id="SOML01000017">
    <property type="protein sequence ID" value="TFD92565.1"/>
    <property type="molecule type" value="Genomic_DNA"/>
</dbReference>
<gene>
    <name evidence="1" type="ORF">E2605_18570</name>
</gene>
<evidence type="ECO:0000313" key="1">
    <source>
        <dbReference type="EMBL" id="TFD92565.1"/>
    </source>
</evidence>
<dbReference type="Proteomes" id="UP000297861">
    <property type="component" value="Unassembled WGS sequence"/>
</dbReference>
<organism evidence="1 2">
    <name type="scientific">Dysgonomonas capnocytophagoides</name>
    <dbReference type="NCBI Taxonomy" id="45254"/>
    <lineage>
        <taxon>Bacteria</taxon>
        <taxon>Pseudomonadati</taxon>
        <taxon>Bacteroidota</taxon>
        <taxon>Bacteroidia</taxon>
        <taxon>Bacteroidales</taxon>
        <taxon>Dysgonomonadaceae</taxon>
        <taxon>Dysgonomonas</taxon>
    </lineage>
</organism>
<accession>A0A4Y8KX40</accession>
<sequence length="165" mass="19569">MSFREGIAINKLAKKKMAEFSDKDIEFLFQEEVLDQHGEFLMDLFEDSITRKNIRESDELLESIDYKVSKRGKNRVLTIMFQQYGRFIEIRMHKRKKNKFSVNTNQLLWGSKDNSMKKKSKNVDWYSKNAYGSLNRLISMLMNDLSEKEIARLKGILENRQTSQL</sequence>
<name>A0A4Y8KX40_9BACT</name>
<protein>
    <submittedName>
        <fullName evidence="1">Uncharacterized protein</fullName>
    </submittedName>
</protein>
<comment type="caution">
    <text evidence="1">The sequence shown here is derived from an EMBL/GenBank/DDBJ whole genome shotgun (WGS) entry which is preliminary data.</text>
</comment>
<dbReference type="OrthoDB" id="1093987at2"/>
<evidence type="ECO:0000313" key="2">
    <source>
        <dbReference type="Proteomes" id="UP000297861"/>
    </source>
</evidence>
<dbReference type="RefSeq" id="WP_134437523.1">
    <property type="nucleotide sequence ID" value="NZ_SOML01000017.1"/>
</dbReference>
<dbReference type="AlphaFoldDB" id="A0A4Y8KX40"/>
<keyword evidence="2" id="KW-1185">Reference proteome</keyword>
<proteinExistence type="predicted"/>
<reference evidence="1 2" key="1">
    <citation type="submission" date="2019-03" db="EMBL/GenBank/DDBJ databases">
        <title>San Antonio Military Medical Center submission to MRSN (WRAIR), pending publication.</title>
        <authorList>
            <person name="Blyth D.M."/>
            <person name="Mccarthy S.L."/>
            <person name="Schall S.E."/>
            <person name="Stam J.A."/>
            <person name="Ong A.C."/>
            <person name="Mcgann P.T."/>
        </authorList>
    </citation>
    <scope>NUCLEOTIDE SEQUENCE [LARGE SCALE GENOMIC DNA]</scope>
    <source>
        <strain evidence="1 2">MRSN571793</strain>
    </source>
</reference>